<dbReference type="RefSeq" id="WP_063365155.1">
    <property type="nucleotide sequence ID" value="NZ_AQHB01000023.1"/>
</dbReference>
<comment type="caution">
    <text evidence="1">The sequence shown here is derived from an EMBL/GenBank/DDBJ whole genome shotgun (WGS) entry which is preliminary data.</text>
</comment>
<dbReference type="EMBL" id="AUYB01000098">
    <property type="protein sequence ID" value="KZN39853.1"/>
    <property type="molecule type" value="Genomic_DNA"/>
</dbReference>
<keyword evidence="2" id="KW-1185">Reference proteome</keyword>
<dbReference type="AlphaFoldDB" id="A0A166XA31"/>
<evidence type="ECO:0000313" key="2">
    <source>
        <dbReference type="Proteomes" id="UP000076643"/>
    </source>
</evidence>
<name>A0A166XA31_9GAMM</name>
<protein>
    <submittedName>
        <fullName evidence="1">Uncharacterized protein</fullName>
    </submittedName>
</protein>
<evidence type="ECO:0000313" key="1">
    <source>
        <dbReference type="EMBL" id="KZN39853.1"/>
    </source>
</evidence>
<accession>A0A166XA31</accession>
<dbReference type="Proteomes" id="UP000076643">
    <property type="component" value="Unassembled WGS sequence"/>
</dbReference>
<sequence length="952" mass="104076">MTWFNSANSNATNGSNIIKINDNQSVANIRASDALVLGAFAPVEIAKAYVTTHGTFVELIKPWPNATQNQVPCVALPTSGDFNTAVSALNNASKMVNDNYKAMIEWQTKTGTVEFSDLEGNTQSVKTLRQMQIEIDTANPYPWAMRKGEFEARRQQYLNRYVASGFVHLGESLTSTHYINVGPGLYTGNESSGDFMDNLNWGVHGGQYPVLCVAGVLTQLKDLSINQSSIANIIKLPTAEDGRRTYDCSTSTTVTHSTASVAFASETPTNQVVTERMDMWGFEAFPREITEADPFVYQHGLLQSQASDISGVATIDDNVRPDSYFAWYEGDNTSRGKGVNWMTATASERQSIASDPKNNLFFDDKTGRFNQWCVRGRSFAGLGNGDWDNIDSESTSSLSCKARVTAQGVLNTVESFHKTSNSAVTFHGKHYARTSMLKQHQKGLFRTGISNSALGGECYFLVCGTVNRLNKGGYHPSFNPQGTRLLTNEYGNHATSATWFNGSGTTKAYLNSTQSLFDPNVVNTASGFIGDGFSIKARPDGRLFDAIYASGQGGVCRDMRYAAQGLSLDDIVALDLKVKSGQARGNEKLCKTMILKDTVTNVTSKSAGIKVLIFNKDKFATLGLDVHTHNHENRGLTHQRTGSYVLFNSTIYPISHVLHITSTDLFYVYYEIANGEISSGSEVTLIINKELKLPVAGEYTHMDVMGDPDKILLCEQLKSGWVGNWISKVPDNTDGYTLTKPFSSQSACIYTLNNGASWNALTPDIDSTTNKLTDSWNPDAVVIQAYKSKAKLAHQASNSVIYKGLSGVGNVFLTQNLIQRELCYSLTNNVIVRSAHAQSESTVPLKDFGRLDDGSFFQTSSRAFDFPLNFPIPDNNSSALLALNYAVEEHGQAFINYAFAELHYDSAANNWGCDGNIPIANGLNTMLDTNGNTVVFGTAQTVEVLGWVKSDV</sequence>
<gene>
    <name evidence="1" type="ORF">N475_13935</name>
</gene>
<organism evidence="1 2">
    <name type="scientific">Pseudoalteromonas luteoviolacea DSM 6061</name>
    <dbReference type="NCBI Taxonomy" id="1365250"/>
    <lineage>
        <taxon>Bacteria</taxon>
        <taxon>Pseudomonadati</taxon>
        <taxon>Pseudomonadota</taxon>
        <taxon>Gammaproteobacteria</taxon>
        <taxon>Alteromonadales</taxon>
        <taxon>Pseudoalteromonadaceae</taxon>
        <taxon>Pseudoalteromonas</taxon>
    </lineage>
</organism>
<proteinExistence type="predicted"/>
<dbReference type="PATRIC" id="fig|1365250.3.peg.2016"/>
<reference evidence="1 2" key="1">
    <citation type="submission" date="2013-07" db="EMBL/GenBank/DDBJ databases">
        <title>Comparative Genomic and Metabolomic Analysis of Twelve Strains of Pseudoalteromonas luteoviolacea.</title>
        <authorList>
            <person name="Vynne N.G."/>
            <person name="Mansson M."/>
            <person name="Gram L."/>
        </authorList>
    </citation>
    <scope>NUCLEOTIDE SEQUENCE [LARGE SCALE GENOMIC DNA]</scope>
    <source>
        <strain evidence="1 2">DSM 6061</strain>
    </source>
</reference>